<evidence type="ECO:0000313" key="2">
    <source>
        <dbReference type="EMBL" id="TFK52307.1"/>
    </source>
</evidence>
<accession>A0A5C3N648</accession>
<feature type="signal peptide" evidence="1">
    <location>
        <begin position="1"/>
        <end position="15"/>
    </location>
</feature>
<evidence type="ECO:0000256" key="1">
    <source>
        <dbReference type="SAM" id="SignalP"/>
    </source>
</evidence>
<dbReference type="EMBL" id="ML213509">
    <property type="protein sequence ID" value="TFK52307.1"/>
    <property type="molecule type" value="Genomic_DNA"/>
</dbReference>
<evidence type="ECO:0008006" key="4">
    <source>
        <dbReference type="Google" id="ProtNLM"/>
    </source>
</evidence>
<name>A0A5C3N648_9AGAM</name>
<feature type="chain" id="PRO_5022959352" description="Secreted protein" evidence="1">
    <location>
        <begin position="16"/>
        <end position="243"/>
    </location>
</feature>
<proteinExistence type="predicted"/>
<keyword evidence="1" id="KW-0732">Signal</keyword>
<dbReference type="Proteomes" id="UP000305948">
    <property type="component" value="Unassembled WGS sequence"/>
</dbReference>
<protein>
    <recommendedName>
        <fullName evidence="4">Secreted protein</fullName>
    </recommendedName>
</protein>
<evidence type="ECO:0000313" key="3">
    <source>
        <dbReference type="Proteomes" id="UP000305948"/>
    </source>
</evidence>
<sequence>MRISLIFSLVSSTLAIPVFLSSLARQQSSILSVGENKPMRADDTDFEGWYDPRINGGRMLDWATPKHGEPLNVIISAFSDPFIMTEAGFHMYAKSIGFSEECMGMHYGYIHEADLGDGEGRKNEQFLARQTYFPVWGTCWESVAGGNHFRTWKQNGTLADSGAWFLAASKEEHSGKHHTIVKDGYNIGRDLLVERATAGSRWNGMWWQAEVEWREGLLEPGKHHVNHGIEQDGRVAILTILRL</sequence>
<dbReference type="OrthoDB" id="2310204at2759"/>
<reference evidence="2 3" key="1">
    <citation type="journal article" date="2019" name="Nat. Ecol. Evol.">
        <title>Megaphylogeny resolves global patterns of mushroom evolution.</title>
        <authorList>
            <person name="Varga T."/>
            <person name="Krizsan K."/>
            <person name="Foldi C."/>
            <person name="Dima B."/>
            <person name="Sanchez-Garcia M."/>
            <person name="Sanchez-Ramirez S."/>
            <person name="Szollosi G.J."/>
            <person name="Szarkandi J.G."/>
            <person name="Papp V."/>
            <person name="Albert L."/>
            <person name="Andreopoulos W."/>
            <person name="Angelini C."/>
            <person name="Antonin V."/>
            <person name="Barry K.W."/>
            <person name="Bougher N.L."/>
            <person name="Buchanan P."/>
            <person name="Buyck B."/>
            <person name="Bense V."/>
            <person name="Catcheside P."/>
            <person name="Chovatia M."/>
            <person name="Cooper J."/>
            <person name="Damon W."/>
            <person name="Desjardin D."/>
            <person name="Finy P."/>
            <person name="Geml J."/>
            <person name="Haridas S."/>
            <person name="Hughes K."/>
            <person name="Justo A."/>
            <person name="Karasinski D."/>
            <person name="Kautmanova I."/>
            <person name="Kiss B."/>
            <person name="Kocsube S."/>
            <person name="Kotiranta H."/>
            <person name="LaButti K.M."/>
            <person name="Lechner B.E."/>
            <person name="Liimatainen K."/>
            <person name="Lipzen A."/>
            <person name="Lukacs Z."/>
            <person name="Mihaltcheva S."/>
            <person name="Morgado L.N."/>
            <person name="Niskanen T."/>
            <person name="Noordeloos M.E."/>
            <person name="Ohm R.A."/>
            <person name="Ortiz-Santana B."/>
            <person name="Ovrebo C."/>
            <person name="Racz N."/>
            <person name="Riley R."/>
            <person name="Savchenko A."/>
            <person name="Shiryaev A."/>
            <person name="Soop K."/>
            <person name="Spirin V."/>
            <person name="Szebenyi C."/>
            <person name="Tomsovsky M."/>
            <person name="Tulloss R.E."/>
            <person name="Uehling J."/>
            <person name="Grigoriev I.V."/>
            <person name="Vagvolgyi C."/>
            <person name="Papp T."/>
            <person name="Martin F.M."/>
            <person name="Miettinen O."/>
            <person name="Hibbett D.S."/>
            <person name="Nagy L.G."/>
        </authorList>
    </citation>
    <scope>NUCLEOTIDE SEQUENCE [LARGE SCALE GENOMIC DNA]</scope>
    <source>
        <strain evidence="2 3">OMC1185</strain>
    </source>
</reference>
<dbReference type="AlphaFoldDB" id="A0A5C3N648"/>
<gene>
    <name evidence="2" type="ORF">OE88DRAFT_1657497</name>
</gene>
<organism evidence="2 3">
    <name type="scientific">Heliocybe sulcata</name>
    <dbReference type="NCBI Taxonomy" id="5364"/>
    <lineage>
        <taxon>Eukaryota</taxon>
        <taxon>Fungi</taxon>
        <taxon>Dikarya</taxon>
        <taxon>Basidiomycota</taxon>
        <taxon>Agaricomycotina</taxon>
        <taxon>Agaricomycetes</taxon>
        <taxon>Gloeophyllales</taxon>
        <taxon>Gloeophyllaceae</taxon>
        <taxon>Heliocybe</taxon>
    </lineage>
</organism>
<keyword evidence="3" id="KW-1185">Reference proteome</keyword>